<evidence type="ECO:0000313" key="3">
    <source>
        <dbReference type="EMBL" id="MBB4014820.1"/>
    </source>
</evidence>
<feature type="domain" description="Glycosyltransferase subfamily 4-like N-terminal" evidence="2">
    <location>
        <begin position="14"/>
        <end position="180"/>
    </location>
</feature>
<dbReference type="InterPro" id="IPR028098">
    <property type="entry name" value="Glyco_trans_4-like_N"/>
</dbReference>
<evidence type="ECO:0000259" key="1">
    <source>
        <dbReference type="Pfam" id="PF00534"/>
    </source>
</evidence>
<dbReference type="PANTHER" id="PTHR45947:SF3">
    <property type="entry name" value="SULFOQUINOVOSYL TRANSFERASE SQD2"/>
    <property type="match status" value="1"/>
</dbReference>
<keyword evidence="4" id="KW-1185">Reference proteome</keyword>
<dbReference type="InterPro" id="IPR001296">
    <property type="entry name" value="Glyco_trans_1"/>
</dbReference>
<dbReference type="Gene3D" id="3.40.50.2000">
    <property type="entry name" value="Glycogen Phosphorylase B"/>
    <property type="match status" value="2"/>
</dbReference>
<dbReference type="PANTHER" id="PTHR45947">
    <property type="entry name" value="SULFOQUINOVOSYL TRANSFERASE SQD2"/>
    <property type="match status" value="1"/>
</dbReference>
<organism evidence="3 4">
    <name type="scientific">Niveibacterium umoris</name>
    <dbReference type="NCBI Taxonomy" id="1193620"/>
    <lineage>
        <taxon>Bacteria</taxon>
        <taxon>Pseudomonadati</taxon>
        <taxon>Pseudomonadota</taxon>
        <taxon>Betaproteobacteria</taxon>
        <taxon>Rhodocyclales</taxon>
        <taxon>Rhodocyclaceae</taxon>
        <taxon>Niveibacterium</taxon>
    </lineage>
</organism>
<protein>
    <submittedName>
        <fullName evidence="3">Glycosyltransferase involved in cell wall biosynthesis</fullName>
    </submittedName>
</protein>
<evidence type="ECO:0000313" key="4">
    <source>
        <dbReference type="Proteomes" id="UP000561045"/>
    </source>
</evidence>
<proteinExistence type="predicted"/>
<reference evidence="3 4" key="1">
    <citation type="submission" date="2020-08" db="EMBL/GenBank/DDBJ databases">
        <title>Genomic Encyclopedia of Type Strains, Phase IV (KMG-IV): sequencing the most valuable type-strain genomes for metagenomic binning, comparative biology and taxonomic classification.</title>
        <authorList>
            <person name="Goeker M."/>
        </authorList>
    </citation>
    <scope>NUCLEOTIDE SEQUENCE [LARGE SCALE GENOMIC DNA]</scope>
    <source>
        <strain evidence="3 4">DSM 106739</strain>
    </source>
</reference>
<dbReference type="RefSeq" id="WP_183638115.1">
    <property type="nucleotide sequence ID" value="NZ_BAABLE010000024.1"/>
</dbReference>
<sequence length="402" mass="44297">MRVLIVSDVYFPRVNGVSTAIDTHRRGLGQFGVETQLVVPAYEDESGEPGITRLPGWRVPFDPEDRIVAPHRVRRAVMDAAPQADLIHIQTPFAAHYAGLAAARKFNLPVVATYHTLFEEYLHLYARFMPESWMRGFARRFSRGQCNALNATIVPSNAMAQRLREYGITAPLHVLPTGVPIGQFALGDRACHRARFRSRYRIPPDQPVALFVGRAAHEKNIGFLIEALAHARKTQPNLLLVIAGEGPALEGLRDQARALSQAEHVRFLGYLDRARELPDCYAAADLFAFASRTETQGLVLIEAMAVGLPVVALAEMGTRDLLGAGRGALVPQYDVVEFGDAMARLCGDAALRARLGDEARELARNWSDDALTGRLATLYREICATHNTAESTWKVPSKAKQA</sequence>
<keyword evidence="3" id="KW-0808">Transferase</keyword>
<feature type="domain" description="Glycosyl transferase family 1" evidence="1">
    <location>
        <begin position="195"/>
        <end position="361"/>
    </location>
</feature>
<comment type="caution">
    <text evidence="3">The sequence shown here is derived from an EMBL/GenBank/DDBJ whole genome shotgun (WGS) entry which is preliminary data.</text>
</comment>
<dbReference type="AlphaFoldDB" id="A0A840BP97"/>
<accession>A0A840BP97</accession>
<dbReference type="GO" id="GO:0016758">
    <property type="term" value="F:hexosyltransferase activity"/>
    <property type="evidence" value="ECO:0007669"/>
    <property type="project" value="TreeGrafter"/>
</dbReference>
<dbReference type="EMBL" id="JACIET010000004">
    <property type="protein sequence ID" value="MBB4014820.1"/>
    <property type="molecule type" value="Genomic_DNA"/>
</dbReference>
<evidence type="ECO:0000259" key="2">
    <source>
        <dbReference type="Pfam" id="PF13439"/>
    </source>
</evidence>
<gene>
    <name evidence="3" type="ORF">GGR36_004177</name>
</gene>
<name>A0A840BP97_9RHOO</name>
<dbReference type="Pfam" id="PF13439">
    <property type="entry name" value="Glyco_transf_4"/>
    <property type="match status" value="1"/>
</dbReference>
<dbReference type="InterPro" id="IPR050194">
    <property type="entry name" value="Glycosyltransferase_grp1"/>
</dbReference>
<dbReference type="Proteomes" id="UP000561045">
    <property type="component" value="Unassembled WGS sequence"/>
</dbReference>
<dbReference type="SUPFAM" id="SSF53756">
    <property type="entry name" value="UDP-Glycosyltransferase/glycogen phosphorylase"/>
    <property type="match status" value="1"/>
</dbReference>
<dbReference type="Pfam" id="PF00534">
    <property type="entry name" value="Glycos_transf_1"/>
    <property type="match status" value="1"/>
</dbReference>